<protein>
    <submittedName>
        <fullName evidence="2">Carbon starvation protein</fullName>
    </submittedName>
</protein>
<organism evidence="2 3">
    <name type="scientific">Bombiscardovia coagulans</name>
    <dbReference type="NCBI Taxonomy" id="686666"/>
    <lineage>
        <taxon>Bacteria</taxon>
        <taxon>Bacillati</taxon>
        <taxon>Actinomycetota</taxon>
        <taxon>Actinomycetes</taxon>
        <taxon>Bifidobacteriales</taxon>
        <taxon>Bifidobacteriaceae</taxon>
        <taxon>Bombiscardovia</taxon>
    </lineage>
</organism>
<evidence type="ECO:0000313" key="3">
    <source>
        <dbReference type="Proteomes" id="UP000216004"/>
    </source>
</evidence>
<gene>
    <name evidence="2" type="ORF">BOCO_1199</name>
</gene>
<keyword evidence="3" id="KW-1185">Reference proteome</keyword>
<accession>A0A261EQ35</accession>
<dbReference type="AlphaFoldDB" id="A0A261EQ35"/>
<keyword evidence="1" id="KW-0812">Transmembrane</keyword>
<feature type="transmembrane region" description="Helical" evidence="1">
    <location>
        <begin position="40"/>
        <end position="60"/>
    </location>
</feature>
<name>A0A261EQ35_9BIFI</name>
<comment type="caution">
    <text evidence="2">The sequence shown here is derived from an EMBL/GenBank/DDBJ whole genome shotgun (WGS) entry which is preliminary data.</text>
</comment>
<keyword evidence="1" id="KW-0472">Membrane</keyword>
<keyword evidence="1" id="KW-1133">Transmembrane helix</keyword>
<dbReference type="Proteomes" id="UP000216004">
    <property type="component" value="Unassembled WGS sequence"/>
</dbReference>
<proteinExistence type="predicted"/>
<dbReference type="EMBL" id="MWWS01000007">
    <property type="protein sequence ID" value="OZG48963.1"/>
    <property type="molecule type" value="Genomic_DNA"/>
</dbReference>
<evidence type="ECO:0000256" key="1">
    <source>
        <dbReference type="SAM" id="Phobius"/>
    </source>
</evidence>
<sequence>MQITGKARARMYALTALACALWLVQSLVEASKDGSLLHWSTIVFSLCLGVVTMYCGCCAWKVNRAAEKTVSTDTPASSESSQD</sequence>
<reference evidence="2 3" key="1">
    <citation type="journal article" date="2017" name="BMC Genomics">
        <title>Comparative genomic and phylogenomic analyses of the Bifidobacteriaceae family.</title>
        <authorList>
            <person name="Lugli G.A."/>
            <person name="Milani C."/>
            <person name="Turroni F."/>
            <person name="Duranti S."/>
            <person name="Mancabelli L."/>
            <person name="Mangifesta M."/>
            <person name="Ferrario C."/>
            <person name="Modesto M."/>
            <person name="Mattarelli P."/>
            <person name="Jiri K."/>
            <person name="van Sinderen D."/>
            <person name="Ventura M."/>
        </authorList>
    </citation>
    <scope>NUCLEOTIDE SEQUENCE [LARGE SCALE GENOMIC DNA]</scope>
    <source>
        <strain evidence="2 3">DSM 22924</strain>
    </source>
</reference>
<evidence type="ECO:0000313" key="2">
    <source>
        <dbReference type="EMBL" id="OZG48963.1"/>
    </source>
</evidence>